<name>A0AAW0YLH7_9TREE</name>
<dbReference type="GO" id="GO:0005886">
    <property type="term" value="C:plasma membrane"/>
    <property type="evidence" value="ECO:0007669"/>
    <property type="project" value="TreeGrafter"/>
</dbReference>
<dbReference type="EMBL" id="JBCAWK010000010">
    <property type="protein sequence ID" value="KAK8847691.1"/>
    <property type="molecule type" value="Genomic_DNA"/>
</dbReference>
<dbReference type="GeneID" id="92182808"/>
<feature type="transmembrane region" description="Helical" evidence="8">
    <location>
        <begin position="402"/>
        <end position="427"/>
    </location>
</feature>
<proteinExistence type="inferred from homology"/>
<feature type="transmembrane region" description="Helical" evidence="8">
    <location>
        <begin position="260"/>
        <end position="277"/>
    </location>
</feature>
<feature type="transmembrane region" description="Helical" evidence="8">
    <location>
        <begin position="663"/>
        <end position="685"/>
    </location>
</feature>
<comment type="similarity">
    <text evidence="2 6">Belongs to the sodium:solute symporter (SSF) (TC 2.A.21) family.</text>
</comment>
<dbReference type="InterPro" id="IPR001734">
    <property type="entry name" value="Na/solute_symporter"/>
</dbReference>
<accession>A0AAW0YLH7</accession>
<evidence type="ECO:0000313" key="9">
    <source>
        <dbReference type="EMBL" id="KAK8847691.1"/>
    </source>
</evidence>
<feature type="transmembrane region" description="Helical" evidence="8">
    <location>
        <begin position="297"/>
        <end position="319"/>
    </location>
</feature>
<feature type="transmembrane region" description="Helical" evidence="8">
    <location>
        <begin position="463"/>
        <end position="486"/>
    </location>
</feature>
<gene>
    <name evidence="9" type="ORF">IAR55_005550</name>
</gene>
<protein>
    <recommendedName>
        <fullName evidence="11">Urea transporter</fullName>
    </recommendedName>
</protein>
<organism evidence="9 10">
    <name type="scientific">Kwoniella newhampshirensis</name>
    <dbReference type="NCBI Taxonomy" id="1651941"/>
    <lineage>
        <taxon>Eukaryota</taxon>
        <taxon>Fungi</taxon>
        <taxon>Dikarya</taxon>
        <taxon>Basidiomycota</taxon>
        <taxon>Agaricomycotina</taxon>
        <taxon>Tremellomycetes</taxon>
        <taxon>Tremellales</taxon>
        <taxon>Cryptococcaceae</taxon>
        <taxon>Kwoniella</taxon>
    </lineage>
</organism>
<feature type="transmembrane region" description="Helical" evidence="8">
    <location>
        <begin position="626"/>
        <end position="651"/>
    </location>
</feature>
<evidence type="ECO:0000256" key="2">
    <source>
        <dbReference type="ARBA" id="ARBA00006434"/>
    </source>
</evidence>
<comment type="subcellular location">
    <subcellularLocation>
        <location evidence="1">Membrane</location>
        <topology evidence="1">Multi-pass membrane protein</topology>
    </subcellularLocation>
</comment>
<keyword evidence="4 8" id="KW-1133">Transmembrane helix</keyword>
<feature type="transmembrane region" description="Helical" evidence="8">
    <location>
        <begin position="96"/>
        <end position="114"/>
    </location>
</feature>
<feature type="transmembrane region" description="Helical" evidence="8">
    <location>
        <begin position="178"/>
        <end position="197"/>
    </location>
</feature>
<keyword evidence="5 8" id="KW-0472">Membrane</keyword>
<dbReference type="GO" id="GO:0015204">
    <property type="term" value="F:urea transmembrane transporter activity"/>
    <property type="evidence" value="ECO:0007669"/>
    <property type="project" value="InterPro"/>
</dbReference>
<evidence type="ECO:0000256" key="5">
    <source>
        <dbReference type="ARBA" id="ARBA00023136"/>
    </source>
</evidence>
<sequence length="707" mass="75520">MTQVGEREFTKLLTPATGYGVVVGLGAAFALLMIAFTYLQRRFTRFDTNNASEFATASRSIKPGLICAGIVSAWTWSATLLQSSTATYQSGVSAAWWYGVGGTIQIAFFAAIAAKVKMNANGATTFLQICRARYGTPSHLLFTFYALVCAHIVSGSLVLGASATISALTGANIEACNFLLPIGIAIYVIAGGLRATFICDFTHTVILFVIIYMFMFSAYATSPQLGSISRLYDLLSQAAVSDPVAGNTDGSYMTMKSNPGILFAGCTIASGFAGVFCDQGYWQRAIASRPESTTKAYILGGMSWFAIPWAFGTTMGLSARALQTSPNYPTYPYELSVSQQSAGLVAPAAAVTLMGSGGAAAVLLVTFMAATSAASSELIAVSSIVVYDILGTYGRPLTGKQVVFWSHVVIAVAAVWFGAWACILHAANIDLGWLFYVQGVCLTPAVVPIGLTVVWGRMSRVSAFWGTLFGTVCGMLGWFIGCWKVYGLINIANLAKPYSAISGSAPGLVMSTIATLILAYFYPGTNDWTVTRAIHQADDNASTDAKGPAEPAHVEAGDDITPVSQSQQEKNLVPGRQEDDKEEIATVTTRHAPIESPSDPGDEMNMDNVETDSIVKDLDQDMLQKVFVRAGIISGTISLIITIIVPIPMFAAHYVFSLTFFKFWISAAFIWAFLAGIFCIVLPVWESKTQLALIGRAFLGLARSTRK</sequence>
<dbReference type="NCBIfam" id="TIGR00813">
    <property type="entry name" value="sss"/>
    <property type="match status" value="1"/>
</dbReference>
<dbReference type="PANTHER" id="PTHR46154">
    <property type="match status" value="1"/>
</dbReference>
<keyword evidence="3 8" id="KW-0812">Transmembrane</keyword>
<evidence type="ECO:0000256" key="4">
    <source>
        <dbReference type="ARBA" id="ARBA00022989"/>
    </source>
</evidence>
<dbReference type="KEGG" id="kne:92182808"/>
<feature type="region of interest" description="Disordered" evidence="7">
    <location>
        <begin position="563"/>
        <end position="606"/>
    </location>
</feature>
<reference evidence="9 10" key="1">
    <citation type="journal article" date="2024" name="bioRxiv">
        <title>Comparative genomics of Cryptococcus and Kwoniella reveals pathogenesis evolution and contrasting karyotype dynamics via intercentromeric recombination or chromosome fusion.</title>
        <authorList>
            <person name="Coelho M.A."/>
            <person name="David-Palma M."/>
            <person name="Shea T."/>
            <person name="Bowers K."/>
            <person name="McGinley-Smith S."/>
            <person name="Mohammad A.W."/>
            <person name="Gnirke A."/>
            <person name="Yurkov A.M."/>
            <person name="Nowrousian M."/>
            <person name="Sun S."/>
            <person name="Cuomo C.A."/>
            <person name="Heitman J."/>
        </authorList>
    </citation>
    <scope>NUCLEOTIDE SEQUENCE [LARGE SCALE GENOMIC DNA]</scope>
    <source>
        <strain evidence="9 10">CBS 13917</strain>
    </source>
</reference>
<evidence type="ECO:0000256" key="7">
    <source>
        <dbReference type="SAM" id="MobiDB-lite"/>
    </source>
</evidence>
<keyword evidence="10" id="KW-1185">Reference proteome</keyword>
<evidence type="ECO:0000256" key="3">
    <source>
        <dbReference type="ARBA" id="ARBA00022692"/>
    </source>
</evidence>
<feature type="region of interest" description="Disordered" evidence="7">
    <location>
        <begin position="539"/>
        <end position="558"/>
    </location>
</feature>
<dbReference type="InterPro" id="IPR038377">
    <property type="entry name" value="Na/Glc_symporter_sf"/>
</dbReference>
<evidence type="ECO:0000256" key="6">
    <source>
        <dbReference type="RuleBase" id="RU362091"/>
    </source>
</evidence>
<dbReference type="InterPro" id="IPR031155">
    <property type="entry name" value="DUR"/>
</dbReference>
<dbReference type="RefSeq" id="XP_066801209.1">
    <property type="nucleotide sequence ID" value="XM_066948641.1"/>
</dbReference>
<comment type="caution">
    <text evidence="9">The sequence shown here is derived from an EMBL/GenBank/DDBJ whole genome shotgun (WGS) entry which is preliminary data.</text>
</comment>
<dbReference type="Pfam" id="PF00474">
    <property type="entry name" value="SSF"/>
    <property type="match status" value="1"/>
</dbReference>
<evidence type="ECO:0008006" key="11">
    <source>
        <dbReference type="Google" id="ProtNLM"/>
    </source>
</evidence>
<feature type="transmembrane region" description="Helical" evidence="8">
    <location>
        <begin position="140"/>
        <end position="166"/>
    </location>
</feature>
<evidence type="ECO:0000313" key="10">
    <source>
        <dbReference type="Proteomes" id="UP001388673"/>
    </source>
</evidence>
<feature type="transmembrane region" description="Helical" evidence="8">
    <location>
        <begin position="433"/>
        <end position="456"/>
    </location>
</feature>
<dbReference type="AlphaFoldDB" id="A0AAW0YLH7"/>
<dbReference type="PANTHER" id="PTHR46154:SF2">
    <property type="entry name" value="SOLUTE SYMPORTER FAMILY TRANSPORTER (AFU_ORTHOLOGUE AFUA_6G03200)"/>
    <property type="match status" value="1"/>
</dbReference>
<feature type="transmembrane region" description="Helical" evidence="8">
    <location>
        <begin position="498"/>
        <end position="522"/>
    </location>
</feature>
<dbReference type="Gene3D" id="1.20.1730.10">
    <property type="entry name" value="Sodium/glucose cotransporter"/>
    <property type="match status" value="1"/>
</dbReference>
<feature type="transmembrane region" description="Helical" evidence="8">
    <location>
        <begin position="60"/>
        <end position="76"/>
    </location>
</feature>
<evidence type="ECO:0000256" key="8">
    <source>
        <dbReference type="SAM" id="Phobius"/>
    </source>
</evidence>
<feature type="transmembrane region" description="Helical" evidence="8">
    <location>
        <begin position="16"/>
        <end position="39"/>
    </location>
</feature>
<feature type="transmembrane region" description="Helical" evidence="8">
    <location>
        <begin position="204"/>
        <end position="222"/>
    </location>
</feature>
<dbReference type="CDD" id="cd11476">
    <property type="entry name" value="SLC5sbd_DUR3"/>
    <property type="match status" value="1"/>
</dbReference>
<dbReference type="PROSITE" id="PS50283">
    <property type="entry name" value="NA_SOLUT_SYMP_3"/>
    <property type="match status" value="1"/>
</dbReference>
<dbReference type="Proteomes" id="UP001388673">
    <property type="component" value="Unassembled WGS sequence"/>
</dbReference>
<evidence type="ECO:0000256" key="1">
    <source>
        <dbReference type="ARBA" id="ARBA00004141"/>
    </source>
</evidence>